<dbReference type="PANTHER" id="PTHR43885">
    <property type="entry name" value="HALOACID DEHALOGENASE-LIKE HYDROLASE"/>
    <property type="match status" value="1"/>
</dbReference>
<dbReference type="Gene3D" id="1.10.260.80">
    <property type="match status" value="1"/>
</dbReference>
<dbReference type="SFLD" id="SFLDS00003">
    <property type="entry name" value="Haloacid_Dehalogenase"/>
    <property type="match status" value="1"/>
</dbReference>
<dbReference type="CDD" id="cd01427">
    <property type="entry name" value="HAD_like"/>
    <property type="match status" value="1"/>
</dbReference>
<reference evidence="1" key="1">
    <citation type="journal article" date="2020" name="Stud. Mycol.">
        <title>101 Dothideomycetes genomes: a test case for predicting lifestyles and emergence of pathogens.</title>
        <authorList>
            <person name="Haridas S."/>
            <person name="Albert R."/>
            <person name="Binder M."/>
            <person name="Bloem J."/>
            <person name="Labutti K."/>
            <person name="Salamov A."/>
            <person name="Andreopoulos B."/>
            <person name="Baker S."/>
            <person name="Barry K."/>
            <person name="Bills G."/>
            <person name="Bluhm B."/>
            <person name="Cannon C."/>
            <person name="Castanera R."/>
            <person name="Culley D."/>
            <person name="Daum C."/>
            <person name="Ezra D."/>
            <person name="Gonzalez J."/>
            <person name="Henrissat B."/>
            <person name="Kuo A."/>
            <person name="Liang C."/>
            <person name="Lipzen A."/>
            <person name="Lutzoni F."/>
            <person name="Magnuson J."/>
            <person name="Mondo S."/>
            <person name="Nolan M."/>
            <person name="Ohm R."/>
            <person name="Pangilinan J."/>
            <person name="Park H.-J."/>
            <person name="Ramirez L."/>
            <person name="Alfaro M."/>
            <person name="Sun H."/>
            <person name="Tritt A."/>
            <person name="Yoshinaga Y."/>
            <person name="Zwiers L.-H."/>
            <person name="Turgeon B."/>
            <person name="Goodwin S."/>
            <person name="Spatafora J."/>
            <person name="Crous P."/>
            <person name="Grigoriev I."/>
        </authorList>
    </citation>
    <scope>NUCLEOTIDE SEQUENCE</scope>
    <source>
        <strain evidence="1">CBS 101060</strain>
    </source>
</reference>
<dbReference type="AlphaFoldDB" id="A0A9P4SEB6"/>
<sequence length="263" mass="28653">MTTSSPRPRRRFAPLNPEVLNKYDAPKLEGIVFDVDGTLCLPQNYMFAEMRAALGITKDQDILESIYALPPEEQEAAMEKIRKIERRAMASQQPQPGLVELMTYLDMRGIRKGICTRNFDLPVTHLLRTHLPTSPFSPIITRAFRPPKPSPAGILHIAASWGLFQPSVSPSPIPLDPPIPSTTIAPEPPAQLPTATNLIMVGDSLDDLLAGHAAGAATVLLLYDPDDGRGNAHLVDRADLVVRTLDELVAVLEGGFVGSLEEV</sequence>
<dbReference type="OrthoDB" id="426235at2759"/>
<dbReference type="Pfam" id="PF00702">
    <property type="entry name" value="Hydrolase"/>
    <property type="match status" value="1"/>
</dbReference>
<dbReference type="PANTHER" id="PTHR43885:SF1">
    <property type="entry name" value="SUPERFAMILY HYDROLASE, PUTATIVE (AFU_ORTHOLOGUE AFUA_4G13290)-RELATED"/>
    <property type="match status" value="1"/>
</dbReference>
<evidence type="ECO:0000313" key="1">
    <source>
        <dbReference type="EMBL" id="KAF2840215.1"/>
    </source>
</evidence>
<proteinExistence type="predicted"/>
<gene>
    <name evidence="1" type="ORF">M501DRAFT_991240</name>
</gene>
<dbReference type="EMBL" id="MU006093">
    <property type="protein sequence ID" value="KAF2840215.1"/>
    <property type="molecule type" value="Genomic_DNA"/>
</dbReference>
<dbReference type="SFLD" id="SFLDG01129">
    <property type="entry name" value="C1.5:_HAD__Beta-PGM__Phosphata"/>
    <property type="match status" value="1"/>
</dbReference>
<evidence type="ECO:0000313" key="2">
    <source>
        <dbReference type="Proteomes" id="UP000799429"/>
    </source>
</evidence>
<accession>A0A9P4SEB6</accession>
<organism evidence="1 2">
    <name type="scientific">Patellaria atrata CBS 101060</name>
    <dbReference type="NCBI Taxonomy" id="1346257"/>
    <lineage>
        <taxon>Eukaryota</taxon>
        <taxon>Fungi</taxon>
        <taxon>Dikarya</taxon>
        <taxon>Ascomycota</taxon>
        <taxon>Pezizomycotina</taxon>
        <taxon>Dothideomycetes</taxon>
        <taxon>Dothideomycetes incertae sedis</taxon>
        <taxon>Patellariales</taxon>
        <taxon>Patellariaceae</taxon>
        <taxon>Patellaria</taxon>
    </lineage>
</organism>
<protein>
    <submittedName>
        <fullName evidence="1">HAD-like protein</fullName>
    </submittedName>
</protein>
<dbReference type="Gene3D" id="3.40.50.1000">
    <property type="entry name" value="HAD superfamily/HAD-like"/>
    <property type="match status" value="1"/>
</dbReference>
<keyword evidence="2" id="KW-1185">Reference proteome</keyword>
<dbReference type="SUPFAM" id="SSF56784">
    <property type="entry name" value="HAD-like"/>
    <property type="match status" value="1"/>
</dbReference>
<dbReference type="InterPro" id="IPR036412">
    <property type="entry name" value="HAD-like_sf"/>
</dbReference>
<dbReference type="InterPro" id="IPR023214">
    <property type="entry name" value="HAD_sf"/>
</dbReference>
<comment type="caution">
    <text evidence="1">The sequence shown here is derived from an EMBL/GenBank/DDBJ whole genome shotgun (WGS) entry which is preliminary data.</text>
</comment>
<name>A0A9P4SEB6_9PEZI</name>
<dbReference type="Proteomes" id="UP000799429">
    <property type="component" value="Unassembled WGS sequence"/>
</dbReference>